<dbReference type="InterPro" id="IPR051910">
    <property type="entry name" value="ComF/GntX_DNA_util-trans"/>
</dbReference>
<evidence type="ECO:0000313" key="3">
    <source>
        <dbReference type="Proteomes" id="UP000287470"/>
    </source>
</evidence>
<name>A0A430FUI3_9BIFI</name>
<comment type="similarity">
    <text evidence="1">Belongs to the ComF/GntX family.</text>
</comment>
<dbReference type="Proteomes" id="UP000287470">
    <property type="component" value="Unassembled WGS sequence"/>
</dbReference>
<dbReference type="PANTHER" id="PTHR47505">
    <property type="entry name" value="DNA UTILIZATION PROTEIN YHGH"/>
    <property type="match status" value="1"/>
</dbReference>
<evidence type="ECO:0000313" key="2">
    <source>
        <dbReference type="EMBL" id="RSX56969.1"/>
    </source>
</evidence>
<evidence type="ECO:0000256" key="1">
    <source>
        <dbReference type="ARBA" id="ARBA00008007"/>
    </source>
</evidence>
<sequence>MTLLRDVAGLLWPRGCAGCDRPDEVLCARCRALMSMTVERPLAGREGAASASCGVYRGPVRHAILSWKDHDDAECDGPFAVLLADLAVRCGAADGGAPLTLVPAPSSTASMRRRGRAHMRDLTSRTARELRRRGYDARCVPLLRNGAVGGKSVETTGASQRGERIRGRIGVATAATGLEGRVFLTDDIVTTGSTLRQCVAALDAAGIVVSGALTLASVPERGDADTADGAFAADTTMP</sequence>
<comment type="caution">
    <text evidence="2">The sequence shown here is derived from an EMBL/GenBank/DDBJ whole genome shotgun (WGS) entry which is preliminary data.</text>
</comment>
<dbReference type="PANTHER" id="PTHR47505:SF1">
    <property type="entry name" value="DNA UTILIZATION PROTEIN YHGH"/>
    <property type="match status" value="1"/>
</dbReference>
<keyword evidence="3" id="KW-1185">Reference proteome</keyword>
<dbReference type="EMBL" id="QXGK01000007">
    <property type="protein sequence ID" value="RSX56969.1"/>
    <property type="molecule type" value="Genomic_DNA"/>
</dbReference>
<dbReference type="InterPro" id="IPR029057">
    <property type="entry name" value="PRTase-like"/>
</dbReference>
<dbReference type="InterPro" id="IPR000836">
    <property type="entry name" value="PRTase_dom"/>
</dbReference>
<accession>A0A430FUI3</accession>
<dbReference type="Gene3D" id="3.40.50.2020">
    <property type="match status" value="1"/>
</dbReference>
<keyword evidence="2" id="KW-0808">Transferase</keyword>
<dbReference type="SUPFAM" id="SSF53271">
    <property type="entry name" value="PRTase-like"/>
    <property type="match status" value="1"/>
</dbReference>
<dbReference type="GO" id="GO:0016740">
    <property type="term" value="F:transferase activity"/>
    <property type="evidence" value="ECO:0007669"/>
    <property type="project" value="UniProtKB-KW"/>
</dbReference>
<reference evidence="2 3" key="1">
    <citation type="submission" date="2018-09" db="EMBL/GenBank/DDBJ databases">
        <title>Characterization of the phylogenetic diversity of five novel species belonging to the genus Bifidobacterium.</title>
        <authorList>
            <person name="Lugli G.A."/>
            <person name="Duranti S."/>
            <person name="Milani C."/>
        </authorList>
    </citation>
    <scope>NUCLEOTIDE SEQUENCE [LARGE SCALE GENOMIC DNA]</scope>
    <source>
        <strain evidence="2 3">2033B</strain>
    </source>
</reference>
<dbReference type="CDD" id="cd06223">
    <property type="entry name" value="PRTases_typeI"/>
    <property type="match status" value="1"/>
</dbReference>
<proteinExistence type="inferred from homology"/>
<gene>
    <name evidence="2" type="ORF">D2E24_0914</name>
</gene>
<organism evidence="2 3">
    <name type="scientific">Bifidobacterium samirii</name>
    <dbReference type="NCBI Taxonomy" id="2306974"/>
    <lineage>
        <taxon>Bacteria</taxon>
        <taxon>Bacillati</taxon>
        <taxon>Actinomycetota</taxon>
        <taxon>Actinomycetes</taxon>
        <taxon>Bifidobacteriales</taxon>
        <taxon>Bifidobacteriaceae</taxon>
        <taxon>Bifidobacterium</taxon>
    </lineage>
</organism>
<dbReference type="AlphaFoldDB" id="A0A430FUI3"/>
<dbReference type="RefSeq" id="WP_241222859.1">
    <property type="nucleotide sequence ID" value="NZ_QXGK01000007.1"/>
</dbReference>
<protein>
    <submittedName>
        <fullName evidence="2">Phosphoribosyl transferase</fullName>
    </submittedName>
</protein>